<dbReference type="GeneID" id="301134724"/>
<proteinExistence type="predicted"/>
<reference evidence="2" key="1">
    <citation type="submission" date="2015-08" db="EMBL/GenBank/DDBJ databases">
        <title>Fjat-10028 dsm 16317.</title>
        <authorList>
            <person name="Liu B."/>
            <person name="Wang J."/>
            <person name="Zhu Y."/>
            <person name="Liu G."/>
            <person name="Chen Q."/>
            <person name="Chen Z."/>
            <person name="Lan J."/>
            <person name="Che J."/>
            <person name="Ge C."/>
            <person name="Shi H."/>
            <person name="Pan Z."/>
            <person name="Liu X."/>
        </authorList>
    </citation>
    <scope>NUCLEOTIDE SEQUENCE [LARGE SCALE GENOMIC DNA]</scope>
    <source>
        <strain evidence="2">DSM 16317</strain>
    </source>
</reference>
<name>A0A0M0LJR5_9BACL</name>
<dbReference type="RefSeq" id="WP_053415267.1">
    <property type="nucleotide sequence ID" value="NZ_JBCMNK010000002.1"/>
</dbReference>
<dbReference type="AlphaFoldDB" id="A0A0M0LJR5"/>
<comment type="caution">
    <text evidence="1">The sequence shown here is derived from an EMBL/GenBank/DDBJ whole genome shotgun (WGS) entry which is preliminary data.</text>
</comment>
<dbReference type="Proteomes" id="UP000036867">
    <property type="component" value="Unassembled WGS sequence"/>
</dbReference>
<protein>
    <recommendedName>
        <fullName evidence="3">Group-specific protein</fullName>
    </recommendedName>
</protein>
<dbReference type="EMBL" id="LILB01000001">
    <property type="protein sequence ID" value="KOO51142.1"/>
    <property type="molecule type" value="Genomic_DNA"/>
</dbReference>
<keyword evidence="2" id="KW-1185">Reference proteome</keyword>
<evidence type="ECO:0000313" key="1">
    <source>
        <dbReference type="EMBL" id="KOO51142.1"/>
    </source>
</evidence>
<gene>
    <name evidence="1" type="ORF">AMD00_01135</name>
</gene>
<evidence type="ECO:0008006" key="3">
    <source>
        <dbReference type="Google" id="ProtNLM"/>
    </source>
</evidence>
<sequence>MIRKILFTSIPILFLFNLFIVSAQSTTNIELLDIQKNKIITIPTNPEIQLETKKIIEEIDNIVKKINPIPDKGYIVKIPLTPSLQIENKWVTTLIDEVIIIIPEDEKPYLLIFDDESKPHFFTIKTEIDALLKTLNISL</sequence>
<accession>A0A0M0LJR5</accession>
<evidence type="ECO:0000313" key="2">
    <source>
        <dbReference type="Proteomes" id="UP000036867"/>
    </source>
</evidence>
<dbReference type="OrthoDB" id="2083243at2"/>
<organism evidence="1 2">
    <name type="scientific">Viridibacillus arvi</name>
    <dbReference type="NCBI Taxonomy" id="263475"/>
    <lineage>
        <taxon>Bacteria</taxon>
        <taxon>Bacillati</taxon>
        <taxon>Bacillota</taxon>
        <taxon>Bacilli</taxon>
        <taxon>Bacillales</taxon>
        <taxon>Caryophanaceae</taxon>
        <taxon>Viridibacillus</taxon>
    </lineage>
</organism>